<organism evidence="3 4">
    <name type="scientific">Oreocharis arfaki</name>
    <name type="common">tit berrypecker</name>
    <dbReference type="NCBI Taxonomy" id="979223"/>
    <lineage>
        <taxon>Eukaryota</taxon>
        <taxon>Metazoa</taxon>
        <taxon>Chordata</taxon>
        <taxon>Craniata</taxon>
        <taxon>Vertebrata</taxon>
        <taxon>Euteleostomi</taxon>
        <taxon>Archelosauria</taxon>
        <taxon>Archosauria</taxon>
        <taxon>Dinosauria</taxon>
        <taxon>Saurischia</taxon>
        <taxon>Theropoda</taxon>
        <taxon>Coelurosauria</taxon>
        <taxon>Aves</taxon>
        <taxon>Neognathae</taxon>
        <taxon>Neoaves</taxon>
        <taxon>Telluraves</taxon>
        <taxon>Australaves</taxon>
        <taxon>Passeriformes</taxon>
        <taxon>Passeroidea</taxon>
        <taxon>Paramythiidae</taxon>
        <taxon>Oreocharis</taxon>
    </lineage>
</organism>
<comment type="caution">
    <text evidence="3">The sequence shown here is derived from an EMBL/GenBank/DDBJ whole genome shotgun (WGS) entry which is preliminary data.</text>
</comment>
<evidence type="ECO:0000313" key="4">
    <source>
        <dbReference type="Proteomes" id="UP000542358"/>
    </source>
</evidence>
<evidence type="ECO:0000259" key="2">
    <source>
        <dbReference type="Pfam" id="PF23572"/>
    </source>
</evidence>
<dbReference type="InterPro" id="IPR055378">
    <property type="entry name" value="GH3_C"/>
</dbReference>
<dbReference type="PANTHER" id="PTHR31901:SF9">
    <property type="entry name" value="GH3 DOMAIN-CONTAINING PROTEIN"/>
    <property type="match status" value="1"/>
</dbReference>
<dbReference type="GO" id="GO:0005737">
    <property type="term" value="C:cytoplasm"/>
    <property type="evidence" value="ECO:0007669"/>
    <property type="project" value="TreeGrafter"/>
</dbReference>
<dbReference type="InterPro" id="IPR055377">
    <property type="entry name" value="GH3_M"/>
</dbReference>
<dbReference type="AlphaFoldDB" id="A0A7K6JM30"/>
<feature type="non-terminal residue" evidence="3">
    <location>
        <position position="423"/>
    </location>
</feature>
<proteinExistence type="predicted"/>
<dbReference type="Pfam" id="PF03321">
    <property type="entry name" value="GH3"/>
    <property type="match status" value="1"/>
</dbReference>
<dbReference type="PANTHER" id="PTHR31901">
    <property type="entry name" value="GH3 DOMAIN-CONTAINING PROTEIN"/>
    <property type="match status" value="1"/>
</dbReference>
<dbReference type="InterPro" id="IPR004993">
    <property type="entry name" value="GH3"/>
</dbReference>
<sequence length="423" mass="47062">SRPPQGSLLYLDALGTAFPRALTHRGTALLHWIPGCHRAPAGWPLPTLYCTPAPAGALPSRAAALRVQLLFALRQRALRVLEAGLAAELHDALVALRTEWPQLAQELALGRLSPHPGLPEGVRDKLQALLTPDAARAAELCAECARGFEGIVMRLWPQLEVVVVRTAHGAERLYCDSLRQADCQGLPFYCPFYQAAGALLGVNLWPVEPAPRFLLCPDWAFCEFLPYPANKEPCTLLLDELWEGREYGLVVTAQPGEYRCRTGEVLRVAGFHKQCPMVEPVCRESQTLSVRGESIPEEQFCQSLCRALRMWPGARLIDYVCVESSLLGDSSGPCAPHYEVFLELQGLRDLSEEQRYKLDQRLQEDFPVYKSFRFKGSIGPLCLHLVRLGTFTHLREALGSALPMPRVLREEQLLRLIQGSVIS</sequence>
<name>A0A7K6JM30_9PASE</name>
<dbReference type="GO" id="GO:0016881">
    <property type="term" value="F:acid-amino acid ligase activity"/>
    <property type="evidence" value="ECO:0007669"/>
    <property type="project" value="TreeGrafter"/>
</dbReference>
<feature type="domain" description="GH3 C-terminal" evidence="2">
    <location>
        <begin position="307"/>
        <end position="397"/>
    </location>
</feature>
<accession>A0A7K6JM30</accession>
<protein>
    <submittedName>
        <fullName evidence="3">GHDC protein</fullName>
    </submittedName>
</protein>
<dbReference type="EMBL" id="VZRR01000155">
    <property type="protein sequence ID" value="NWW01024.1"/>
    <property type="molecule type" value="Genomic_DNA"/>
</dbReference>
<dbReference type="Proteomes" id="UP000542358">
    <property type="component" value="Unassembled WGS sequence"/>
</dbReference>
<feature type="non-terminal residue" evidence="3">
    <location>
        <position position="1"/>
    </location>
</feature>
<reference evidence="3 4" key="1">
    <citation type="submission" date="2019-09" db="EMBL/GenBank/DDBJ databases">
        <title>Bird 10,000 Genomes (B10K) Project - Family phase.</title>
        <authorList>
            <person name="Zhang G."/>
        </authorList>
    </citation>
    <scope>NUCLEOTIDE SEQUENCE [LARGE SCALE GENOMIC DNA]</scope>
    <source>
        <strain evidence="3">B10K-DU-029-42</strain>
        <tissue evidence="3">Muscle</tissue>
    </source>
</reference>
<dbReference type="Pfam" id="PF23572">
    <property type="entry name" value="GH3_C"/>
    <property type="match status" value="1"/>
</dbReference>
<dbReference type="Pfam" id="PF23571">
    <property type="entry name" value="GH3_M"/>
    <property type="match status" value="1"/>
</dbReference>
<feature type="domain" description="GH3 middle" evidence="1">
    <location>
        <begin position="214"/>
        <end position="283"/>
    </location>
</feature>
<evidence type="ECO:0000259" key="1">
    <source>
        <dbReference type="Pfam" id="PF23571"/>
    </source>
</evidence>
<keyword evidence="4" id="KW-1185">Reference proteome</keyword>
<gene>
    <name evidence="3" type="primary">Ghdc</name>
    <name evidence="3" type="ORF">OREARF_R10761</name>
</gene>
<evidence type="ECO:0000313" key="3">
    <source>
        <dbReference type="EMBL" id="NWW01024.1"/>
    </source>
</evidence>